<protein>
    <submittedName>
        <fullName evidence="6">Arylsulfatase A-like enzyme</fullName>
    </submittedName>
</protein>
<evidence type="ECO:0000256" key="3">
    <source>
        <dbReference type="SAM" id="MobiDB-lite"/>
    </source>
</evidence>
<evidence type="ECO:0000259" key="5">
    <source>
        <dbReference type="Pfam" id="PF00884"/>
    </source>
</evidence>
<sequence length="475" mass="53344">MKYSSLICTFLICLLFTSGCFAADTQKPNFIIIFTDDQGYNDLGCFGSPNIKTPNIDQMAAEGMKLTSFYAQTVCGPSRAALMTGSYPLRNARNDNGVAPHPKLALSEVTIAEVLKQAGYTTAMMGKWDLAGHNPEKFNANLLPADQGFDYSFFTPSSNDNRVHLIRNKTLVEMHADMSTLTRRYTDEAIQFLEGNQEQPFFLYLAHTMPHTKLAVSDEFKGQSERGLYGDVIEEIDHEVGRIQDFLKEKKLDENTYVIFMSDNGPWWIKKEHAGSAAPLRGAKTSAWEGGIRVPAIVWAPGKVPAGTQSDQVLATIDWLPTIAHLAGAETPSDRVIDGIDITEVIHGKGEELDRTFFYYQHQELRAVRKGKWKLHLPHRPEGKSIVYTKWPIHVAPEDREMFDTYVLYDLEQDIAETTNVAADYPEVVAELKAHLEWARKDIGDGEQRGANARPLGDEPYWTPNEIIKTENPDK</sequence>
<feature type="domain" description="Sulfatase N-terminal" evidence="5">
    <location>
        <begin position="28"/>
        <end position="329"/>
    </location>
</feature>
<accession>A0A3D9L3X6</accession>
<evidence type="ECO:0000256" key="4">
    <source>
        <dbReference type="SAM" id="SignalP"/>
    </source>
</evidence>
<gene>
    <name evidence="6" type="ORF">C7460_10698</name>
</gene>
<comment type="similarity">
    <text evidence="1">Belongs to the sulfatase family.</text>
</comment>
<organism evidence="6 7">
    <name type="scientific">Marinoscillum furvescens DSM 4134</name>
    <dbReference type="NCBI Taxonomy" id="1122208"/>
    <lineage>
        <taxon>Bacteria</taxon>
        <taxon>Pseudomonadati</taxon>
        <taxon>Bacteroidota</taxon>
        <taxon>Cytophagia</taxon>
        <taxon>Cytophagales</taxon>
        <taxon>Reichenbachiellaceae</taxon>
        <taxon>Marinoscillum</taxon>
    </lineage>
</organism>
<proteinExistence type="inferred from homology"/>
<feature type="chain" id="PRO_5017656412" evidence="4">
    <location>
        <begin position="23"/>
        <end position="475"/>
    </location>
</feature>
<dbReference type="InterPro" id="IPR017850">
    <property type="entry name" value="Alkaline_phosphatase_core_sf"/>
</dbReference>
<dbReference type="EMBL" id="QREG01000006">
    <property type="protein sequence ID" value="REE00159.1"/>
    <property type="molecule type" value="Genomic_DNA"/>
</dbReference>
<keyword evidence="7" id="KW-1185">Reference proteome</keyword>
<keyword evidence="4" id="KW-0732">Signal</keyword>
<name>A0A3D9L3X6_MARFU</name>
<keyword evidence="2" id="KW-0378">Hydrolase</keyword>
<feature type="signal peptide" evidence="4">
    <location>
        <begin position="1"/>
        <end position="22"/>
    </location>
</feature>
<evidence type="ECO:0000313" key="7">
    <source>
        <dbReference type="Proteomes" id="UP000256779"/>
    </source>
</evidence>
<dbReference type="Gene3D" id="3.40.720.10">
    <property type="entry name" value="Alkaline Phosphatase, subunit A"/>
    <property type="match status" value="1"/>
</dbReference>
<dbReference type="Pfam" id="PF00884">
    <property type="entry name" value="Sulfatase"/>
    <property type="match status" value="1"/>
</dbReference>
<comment type="caution">
    <text evidence="6">The sequence shown here is derived from an EMBL/GenBank/DDBJ whole genome shotgun (WGS) entry which is preliminary data.</text>
</comment>
<evidence type="ECO:0000256" key="1">
    <source>
        <dbReference type="ARBA" id="ARBA00008779"/>
    </source>
</evidence>
<dbReference type="RefSeq" id="WP_115867682.1">
    <property type="nucleotide sequence ID" value="NZ_QREG01000006.1"/>
</dbReference>
<dbReference type="PROSITE" id="PS51257">
    <property type="entry name" value="PROKAR_LIPOPROTEIN"/>
    <property type="match status" value="1"/>
</dbReference>
<dbReference type="GO" id="GO:0004065">
    <property type="term" value="F:arylsulfatase activity"/>
    <property type="evidence" value="ECO:0007669"/>
    <property type="project" value="TreeGrafter"/>
</dbReference>
<feature type="region of interest" description="Disordered" evidence="3">
    <location>
        <begin position="446"/>
        <end position="475"/>
    </location>
</feature>
<dbReference type="SUPFAM" id="SSF53649">
    <property type="entry name" value="Alkaline phosphatase-like"/>
    <property type="match status" value="1"/>
</dbReference>
<dbReference type="Pfam" id="PF14707">
    <property type="entry name" value="Sulfatase_C"/>
    <property type="match status" value="1"/>
</dbReference>
<evidence type="ECO:0000313" key="6">
    <source>
        <dbReference type="EMBL" id="REE00159.1"/>
    </source>
</evidence>
<dbReference type="InterPro" id="IPR000917">
    <property type="entry name" value="Sulfatase_N"/>
</dbReference>
<dbReference type="OrthoDB" id="9764377at2"/>
<dbReference type="AlphaFoldDB" id="A0A3D9L3X6"/>
<dbReference type="Proteomes" id="UP000256779">
    <property type="component" value="Unassembled WGS sequence"/>
</dbReference>
<dbReference type="CDD" id="cd16026">
    <property type="entry name" value="GALNS_like"/>
    <property type="match status" value="1"/>
</dbReference>
<dbReference type="PANTHER" id="PTHR42693:SF53">
    <property type="entry name" value="ENDO-4-O-SULFATASE"/>
    <property type="match status" value="1"/>
</dbReference>
<dbReference type="PANTHER" id="PTHR42693">
    <property type="entry name" value="ARYLSULFATASE FAMILY MEMBER"/>
    <property type="match status" value="1"/>
</dbReference>
<dbReference type="Gene3D" id="3.30.1120.10">
    <property type="match status" value="1"/>
</dbReference>
<dbReference type="InterPro" id="IPR050738">
    <property type="entry name" value="Sulfatase"/>
</dbReference>
<reference evidence="6 7" key="1">
    <citation type="submission" date="2018-07" db="EMBL/GenBank/DDBJ databases">
        <title>Genomic Encyclopedia of Type Strains, Phase IV (KMG-IV): sequencing the most valuable type-strain genomes for metagenomic binning, comparative biology and taxonomic classification.</title>
        <authorList>
            <person name="Goeker M."/>
        </authorList>
    </citation>
    <scope>NUCLEOTIDE SEQUENCE [LARGE SCALE GENOMIC DNA]</scope>
    <source>
        <strain evidence="6 7">DSM 4134</strain>
    </source>
</reference>
<evidence type="ECO:0000256" key="2">
    <source>
        <dbReference type="ARBA" id="ARBA00022801"/>
    </source>
</evidence>